<keyword evidence="2" id="KW-0472">Membrane</keyword>
<dbReference type="AlphaFoldDB" id="A0A1L9U971"/>
<dbReference type="EMBL" id="KV878691">
    <property type="protein sequence ID" value="OJJ68113.1"/>
    <property type="molecule type" value="Genomic_DNA"/>
</dbReference>
<dbReference type="GeneID" id="93574372"/>
<evidence type="ECO:0000313" key="5">
    <source>
        <dbReference type="Proteomes" id="UP000184499"/>
    </source>
</evidence>
<evidence type="ECO:0000313" key="4">
    <source>
        <dbReference type="EMBL" id="OJJ68113.1"/>
    </source>
</evidence>
<accession>A0A1L9U971</accession>
<dbReference type="PANTHER" id="PTHR48081:SF31">
    <property type="entry name" value="STERYL ACETYL HYDROLASE MUG81-RELATED"/>
    <property type="match status" value="1"/>
</dbReference>
<reference evidence="5" key="1">
    <citation type="journal article" date="2017" name="Genome Biol.">
        <title>Comparative genomics reveals high biological diversity and specific adaptations in the industrially and medically important fungal genus Aspergillus.</title>
        <authorList>
            <person name="de Vries R.P."/>
            <person name="Riley R."/>
            <person name="Wiebenga A."/>
            <person name="Aguilar-Osorio G."/>
            <person name="Amillis S."/>
            <person name="Uchima C.A."/>
            <person name="Anderluh G."/>
            <person name="Asadollahi M."/>
            <person name="Askin M."/>
            <person name="Barry K."/>
            <person name="Battaglia E."/>
            <person name="Bayram O."/>
            <person name="Benocci T."/>
            <person name="Braus-Stromeyer S.A."/>
            <person name="Caldana C."/>
            <person name="Canovas D."/>
            <person name="Cerqueira G.C."/>
            <person name="Chen F."/>
            <person name="Chen W."/>
            <person name="Choi C."/>
            <person name="Clum A."/>
            <person name="Dos Santos R.A."/>
            <person name="Damasio A.R."/>
            <person name="Diallinas G."/>
            <person name="Emri T."/>
            <person name="Fekete E."/>
            <person name="Flipphi M."/>
            <person name="Freyberg S."/>
            <person name="Gallo A."/>
            <person name="Gournas C."/>
            <person name="Habgood R."/>
            <person name="Hainaut M."/>
            <person name="Harispe M.L."/>
            <person name="Henrissat B."/>
            <person name="Hilden K.S."/>
            <person name="Hope R."/>
            <person name="Hossain A."/>
            <person name="Karabika E."/>
            <person name="Karaffa L."/>
            <person name="Karanyi Z."/>
            <person name="Krasevec N."/>
            <person name="Kuo A."/>
            <person name="Kusch H."/>
            <person name="LaButti K."/>
            <person name="Lagendijk E.L."/>
            <person name="Lapidus A."/>
            <person name="Levasseur A."/>
            <person name="Lindquist E."/>
            <person name="Lipzen A."/>
            <person name="Logrieco A.F."/>
            <person name="MacCabe A."/>
            <person name="Maekelae M.R."/>
            <person name="Malavazi I."/>
            <person name="Melin P."/>
            <person name="Meyer V."/>
            <person name="Mielnichuk N."/>
            <person name="Miskei M."/>
            <person name="Molnar A.P."/>
            <person name="Mule G."/>
            <person name="Ngan C.Y."/>
            <person name="Orejas M."/>
            <person name="Orosz E."/>
            <person name="Ouedraogo J.P."/>
            <person name="Overkamp K.M."/>
            <person name="Park H.-S."/>
            <person name="Perrone G."/>
            <person name="Piumi F."/>
            <person name="Punt P.J."/>
            <person name="Ram A.F."/>
            <person name="Ramon A."/>
            <person name="Rauscher S."/>
            <person name="Record E."/>
            <person name="Riano-Pachon D.M."/>
            <person name="Robert V."/>
            <person name="Roehrig J."/>
            <person name="Ruller R."/>
            <person name="Salamov A."/>
            <person name="Salih N.S."/>
            <person name="Samson R.A."/>
            <person name="Sandor E."/>
            <person name="Sanguinetti M."/>
            <person name="Schuetze T."/>
            <person name="Sepcic K."/>
            <person name="Shelest E."/>
            <person name="Sherlock G."/>
            <person name="Sophianopoulou V."/>
            <person name="Squina F.M."/>
            <person name="Sun H."/>
            <person name="Susca A."/>
            <person name="Todd R.B."/>
            <person name="Tsang A."/>
            <person name="Unkles S.E."/>
            <person name="van de Wiele N."/>
            <person name="van Rossen-Uffink D."/>
            <person name="Oliveira J.V."/>
            <person name="Vesth T.C."/>
            <person name="Visser J."/>
            <person name="Yu J.-H."/>
            <person name="Zhou M."/>
            <person name="Andersen M.R."/>
            <person name="Archer D.B."/>
            <person name="Baker S.E."/>
            <person name="Benoit I."/>
            <person name="Brakhage A.A."/>
            <person name="Braus G.H."/>
            <person name="Fischer R."/>
            <person name="Frisvad J.C."/>
            <person name="Goldman G.H."/>
            <person name="Houbraken J."/>
            <person name="Oakley B."/>
            <person name="Pocsi I."/>
            <person name="Scazzocchio C."/>
            <person name="Seiboth B."/>
            <person name="vanKuyk P.A."/>
            <person name="Wortman J."/>
            <person name="Dyer P.S."/>
            <person name="Grigoriev I.V."/>
        </authorList>
    </citation>
    <scope>NUCLEOTIDE SEQUENCE [LARGE SCALE GENOMIC DNA]</scope>
    <source>
        <strain evidence="5">CBS 101740 / IMI 381727 / IBT 21946</strain>
    </source>
</reference>
<dbReference type="GO" id="GO:0016787">
    <property type="term" value="F:hydrolase activity"/>
    <property type="evidence" value="ECO:0007669"/>
    <property type="project" value="UniProtKB-KW"/>
</dbReference>
<feature type="domain" description="Alpha/beta hydrolase fold-3" evidence="3">
    <location>
        <begin position="126"/>
        <end position="304"/>
    </location>
</feature>
<dbReference type="OrthoDB" id="2152029at2759"/>
<name>A0A1L9U971_ASPBC</name>
<dbReference type="Proteomes" id="UP000184499">
    <property type="component" value="Unassembled WGS sequence"/>
</dbReference>
<sequence length="336" mass="38489">MRYNLSVWDKIDAWLGLVSVGITLLWAAISGLYRGPSGADTYYHHLIQAVTKRLMTRFTSLQLQYLFPSYDQIYLDYCRHSRIKPRFVTNKQGLKGFWTGPPTAKYVVINFHVWPMHYPIISTTWLHVTYTLTPHATYPTQSREAVEALRYVIEDLGRPPSEVILVGDSAGANLCLAILSHLLHPSPDVPELRIGAPLKAIALLSPWLSFRHDSPSMMINEYKDIDAREVTERWSREYLNGKPSNYYTEALEAPEEWWQDALVEQTLVLAGSDEVLLDSIKAWVQKFSKSNPDTTLVIGRNECHIAPLIWPLFNDYHETEQGSALKCWLCERLPIS</sequence>
<protein>
    <recommendedName>
        <fullName evidence="3">Alpha/beta hydrolase fold-3 domain-containing protein</fullName>
    </recommendedName>
</protein>
<dbReference type="STRING" id="767769.A0A1L9U971"/>
<gene>
    <name evidence="4" type="ORF">ASPBRDRAFT_210028</name>
</gene>
<dbReference type="Pfam" id="PF07859">
    <property type="entry name" value="Abhydrolase_3"/>
    <property type="match status" value="1"/>
</dbReference>
<organism evidence="4 5">
    <name type="scientific">Aspergillus brasiliensis (strain CBS 101740 / IMI 381727 / IBT 21946)</name>
    <dbReference type="NCBI Taxonomy" id="767769"/>
    <lineage>
        <taxon>Eukaryota</taxon>
        <taxon>Fungi</taxon>
        <taxon>Dikarya</taxon>
        <taxon>Ascomycota</taxon>
        <taxon>Pezizomycotina</taxon>
        <taxon>Eurotiomycetes</taxon>
        <taxon>Eurotiomycetidae</taxon>
        <taxon>Eurotiales</taxon>
        <taxon>Aspergillaceae</taxon>
        <taxon>Aspergillus</taxon>
        <taxon>Aspergillus subgen. Circumdati</taxon>
    </lineage>
</organism>
<dbReference type="InterPro" id="IPR050300">
    <property type="entry name" value="GDXG_lipolytic_enzyme"/>
</dbReference>
<evidence type="ECO:0000256" key="2">
    <source>
        <dbReference type="SAM" id="Phobius"/>
    </source>
</evidence>
<dbReference type="PANTHER" id="PTHR48081">
    <property type="entry name" value="AB HYDROLASE SUPERFAMILY PROTEIN C4A8.06C"/>
    <property type="match status" value="1"/>
</dbReference>
<dbReference type="SUPFAM" id="SSF53474">
    <property type="entry name" value="alpha/beta-Hydrolases"/>
    <property type="match status" value="1"/>
</dbReference>
<dbReference type="InterPro" id="IPR013094">
    <property type="entry name" value="AB_hydrolase_3"/>
</dbReference>
<keyword evidence="2" id="KW-0812">Transmembrane</keyword>
<dbReference type="RefSeq" id="XP_067475362.1">
    <property type="nucleotide sequence ID" value="XM_067621884.1"/>
</dbReference>
<proteinExistence type="predicted"/>
<dbReference type="VEuPathDB" id="FungiDB:ASPBRDRAFT_210028"/>
<keyword evidence="5" id="KW-1185">Reference proteome</keyword>
<evidence type="ECO:0000259" key="3">
    <source>
        <dbReference type="Pfam" id="PF07859"/>
    </source>
</evidence>
<dbReference type="OMA" id="HETQQER"/>
<keyword evidence="1" id="KW-0378">Hydrolase</keyword>
<keyword evidence="2" id="KW-1133">Transmembrane helix</keyword>
<dbReference type="InterPro" id="IPR029058">
    <property type="entry name" value="AB_hydrolase_fold"/>
</dbReference>
<evidence type="ECO:0000256" key="1">
    <source>
        <dbReference type="ARBA" id="ARBA00022801"/>
    </source>
</evidence>
<dbReference type="Gene3D" id="3.40.50.1820">
    <property type="entry name" value="alpha/beta hydrolase"/>
    <property type="match status" value="1"/>
</dbReference>
<feature type="transmembrane region" description="Helical" evidence="2">
    <location>
        <begin position="12"/>
        <end position="33"/>
    </location>
</feature>